<comment type="catalytic activity">
    <reaction evidence="1">
        <text>ATP + protein L-histidine = ADP + protein N-phospho-L-histidine.</text>
        <dbReference type="EC" id="2.7.13.3"/>
    </reaction>
</comment>
<dbReference type="Proteomes" id="UP000004664">
    <property type="component" value="Unassembled WGS sequence"/>
</dbReference>
<dbReference type="InterPro" id="IPR004358">
    <property type="entry name" value="Sig_transdc_His_kin-like_C"/>
</dbReference>
<dbReference type="InterPro" id="IPR036890">
    <property type="entry name" value="HATPase_C_sf"/>
</dbReference>
<dbReference type="InterPro" id="IPR003594">
    <property type="entry name" value="HATPase_dom"/>
</dbReference>
<dbReference type="PROSITE" id="PS50109">
    <property type="entry name" value="HIS_KIN"/>
    <property type="match status" value="1"/>
</dbReference>
<dbReference type="Pfam" id="PF02518">
    <property type="entry name" value="HATPase_c"/>
    <property type="match status" value="1"/>
</dbReference>
<evidence type="ECO:0000259" key="6">
    <source>
        <dbReference type="PROSITE" id="PS50109"/>
    </source>
</evidence>
<dbReference type="GO" id="GO:0004673">
    <property type="term" value="F:protein histidine kinase activity"/>
    <property type="evidence" value="ECO:0007669"/>
    <property type="project" value="UniProtKB-EC"/>
</dbReference>
<keyword evidence="3" id="KW-0597">Phosphoprotein</keyword>
<dbReference type="InterPro" id="IPR005467">
    <property type="entry name" value="His_kinase_dom"/>
</dbReference>
<dbReference type="GO" id="GO:0030295">
    <property type="term" value="F:protein kinase activator activity"/>
    <property type="evidence" value="ECO:0007669"/>
    <property type="project" value="TreeGrafter"/>
</dbReference>
<evidence type="ECO:0000256" key="4">
    <source>
        <dbReference type="ARBA" id="ARBA00022679"/>
    </source>
</evidence>
<protein>
    <recommendedName>
        <fullName evidence="2">histidine kinase</fullName>
        <ecNumber evidence="2">2.7.13.3</ecNumber>
    </recommendedName>
</protein>
<dbReference type="FunFam" id="3.30.565.10:FF:000006">
    <property type="entry name" value="Sensor histidine kinase WalK"/>
    <property type="match status" value="1"/>
</dbReference>
<dbReference type="EC" id="2.7.13.3" evidence="2"/>
<name>G3IW59_METTV</name>
<accession>G3IW59</accession>
<reference evidence="7 8" key="1">
    <citation type="submission" date="2011-06" db="EMBL/GenBank/DDBJ databases">
        <title>Genomic sequence of Methylobacter tundripaludum SV96.</title>
        <authorList>
            <consortium name="US DOE Joint Genome Institute"/>
            <person name="Lucas S."/>
            <person name="Han J."/>
            <person name="Lapidus A."/>
            <person name="Cheng J.-F."/>
            <person name="Goodwin L."/>
            <person name="Pitluck S."/>
            <person name="Held B."/>
            <person name="Detter J.C."/>
            <person name="Han C."/>
            <person name="Tapia R."/>
            <person name="Land M."/>
            <person name="Hauser L."/>
            <person name="Kyrpides N."/>
            <person name="Ivanova N."/>
            <person name="Ovchinnikova G."/>
            <person name="Pagani I."/>
            <person name="Klotz M.G."/>
            <person name="Dispirito A.A."/>
            <person name="Murrell J.C."/>
            <person name="Dunfield P."/>
            <person name="Kalyuzhnaya M.G."/>
            <person name="Svenning M."/>
            <person name="Trotsenko Y.A."/>
            <person name="Stein L.Y."/>
            <person name="Woyke T."/>
        </authorList>
    </citation>
    <scope>NUCLEOTIDE SEQUENCE [LARGE SCALE GENOMIC DNA]</scope>
    <source>
        <strain evidence="8">ATCC BAA-1195 / DSM 17260 / SV96</strain>
    </source>
</reference>
<gene>
    <name evidence="7" type="ORF">Mettu_0662</name>
</gene>
<evidence type="ECO:0000256" key="2">
    <source>
        <dbReference type="ARBA" id="ARBA00012438"/>
    </source>
</evidence>
<keyword evidence="5 7" id="KW-0418">Kinase</keyword>
<dbReference type="SUPFAM" id="SSF55874">
    <property type="entry name" value="ATPase domain of HSP90 chaperone/DNA topoisomerase II/histidine kinase"/>
    <property type="match status" value="1"/>
</dbReference>
<evidence type="ECO:0000313" key="7">
    <source>
        <dbReference type="EMBL" id="EGW21870.1"/>
    </source>
</evidence>
<sequence length="213" mass="23561">MSGFSQALVEDYGSQLLGEAKVYLDQIDLASRKMSELIDGLLTLSRSTRGELRHDAVDLSVLSERLLTELMQSSPERQVAIQVEAGLQAYGDARMLEAVMRNLLDNAWKYSAHAAAPGIRVYAEERDGIRRFCVADNGAGFDMAHANRLFQPFQRLHRQEEFPGIGIGLATVQRIVHRHNGNIEARGEPGKGAVFCFSLSNMPADSTRGEKEV</sequence>
<dbReference type="GO" id="GO:0007234">
    <property type="term" value="P:osmosensory signaling via phosphorelay pathway"/>
    <property type="evidence" value="ECO:0007669"/>
    <property type="project" value="TreeGrafter"/>
</dbReference>
<dbReference type="eggNOG" id="COG4251">
    <property type="taxonomic scope" value="Bacteria"/>
</dbReference>
<dbReference type="InterPro" id="IPR050351">
    <property type="entry name" value="BphY/WalK/GraS-like"/>
</dbReference>
<dbReference type="EMBL" id="JH109152">
    <property type="protein sequence ID" value="EGW21870.1"/>
    <property type="molecule type" value="Genomic_DNA"/>
</dbReference>
<dbReference type="PANTHER" id="PTHR42878">
    <property type="entry name" value="TWO-COMPONENT HISTIDINE KINASE"/>
    <property type="match status" value="1"/>
</dbReference>
<dbReference type="OrthoDB" id="9808408at2"/>
<keyword evidence="8" id="KW-1185">Reference proteome</keyword>
<dbReference type="AlphaFoldDB" id="G3IW59"/>
<dbReference type="SMART" id="SM00387">
    <property type="entry name" value="HATPase_c"/>
    <property type="match status" value="1"/>
</dbReference>
<dbReference type="GO" id="GO:0005886">
    <property type="term" value="C:plasma membrane"/>
    <property type="evidence" value="ECO:0007669"/>
    <property type="project" value="UniProtKB-ARBA"/>
</dbReference>
<dbReference type="Gene3D" id="3.30.565.10">
    <property type="entry name" value="Histidine kinase-like ATPase, C-terminal domain"/>
    <property type="match status" value="1"/>
</dbReference>
<dbReference type="PANTHER" id="PTHR42878:SF15">
    <property type="entry name" value="BACTERIOPHYTOCHROME"/>
    <property type="match status" value="1"/>
</dbReference>
<evidence type="ECO:0000256" key="3">
    <source>
        <dbReference type="ARBA" id="ARBA00022553"/>
    </source>
</evidence>
<feature type="domain" description="Histidine kinase" evidence="6">
    <location>
        <begin position="1"/>
        <end position="203"/>
    </location>
</feature>
<dbReference type="RefSeq" id="WP_006889845.1">
    <property type="nucleotide sequence ID" value="NZ_JH109152.1"/>
</dbReference>
<dbReference type="PRINTS" id="PR00344">
    <property type="entry name" value="BCTRLSENSOR"/>
</dbReference>
<dbReference type="HOGENOM" id="CLU_000445_89_1_6"/>
<dbReference type="STRING" id="697282.Mettu_0662"/>
<evidence type="ECO:0000256" key="1">
    <source>
        <dbReference type="ARBA" id="ARBA00000085"/>
    </source>
</evidence>
<keyword evidence="4" id="KW-0808">Transferase</keyword>
<proteinExistence type="predicted"/>
<dbReference type="GO" id="GO:0000156">
    <property type="term" value="F:phosphorelay response regulator activity"/>
    <property type="evidence" value="ECO:0007669"/>
    <property type="project" value="TreeGrafter"/>
</dbReference>
<evidence type="ECO:0000256" key="5">
    <source>
        <dbReference type="ARBA" id="ARBA00022777"/>
    </source>
</evidence>
<evidence type="ECO:0000313" key="8">
    <source>
        <dbReference type="Proteomes" id="UP000004664"/>
    </source>
</evidence>
<organism evidence="7 8">
    <name type="scientific">Methylobacter tundripaludum (strain ATCC BAA-1195 / DSM 17260 / SV96)</name>
    <dbReference type="NCBI Taxonomy" id="697282"/>
    <lineage>
        <taxon>Bacteria</taxon>
        <taxon>Pseudomonadati</taxon>
        <taxon>Pseudomonadota</taxon>
        <taxon>Gammaproteobacteria</taxon>
        <taxon>Methylococcales</taxon>
        <taxon>Methylococcaceae</taxon>
        <taxon>Methylobacter</taxon>
    </lineage>
</organism>